<dbReference type="Pfam" id="PF00022">
    <property type="entry name" value="Actin"/>
    <property type="match status" value="1"/>
</dbReference>
<feature type="compositionally biased region" description="Basic and acidic residues" evidence="1">
    <location>
        <begin position="95"/>
        <end position="104"/>
    </location>
</feature>
<keyword evidence="4" id="KW-1185">Reference proteome</keyword>
<organism evidence="3 4">
    <name type="scientific">Syncephalis pseudoplumigaleata</name>
    <dbReference type="NCBI Taxonomy" id="1712513"/>
    <lineage>
        <taxon>Eukaryota</taxon>
        <taxon>Fungi</taxon>
        <taxon>Fungi incertae sedis</taxon>
        <taxon>Zoopagomycota</taxon>
        <taxon>Zoopagomycotina</taxon>
        <taxon>Zoopagomycetes</taxon>
        <taxon>Zoopagales</taxon>
        <taxon>Piptocephalidaceae</taxon>
        <taxon>Syncephalis</taxon>
    </lineage>
</organism>
<keyword evidence="2" id="KW-0732">Signal</keyword>
<dbReference type="EMBL" id="KZ990979">
    <property type="protein sequence ID" value="RKP23428.1"/>
    <property type="molecule type" value="Genomic_DNA"/>
</dbReference>
<dbReference type="OrthoDB" id="7340501at2759"/>
<evidence type="ECO:0000256" key="2">
    <source>
        <dbReference type="SAM" id="SignalP"/>
    </source>
</evidence>
<feature type="signal peptide" evidence="2">
    <location>
        <begin position="1"/>
        <end position="21"/>
    </location>
</feature>
<dbReference type="InterPro" id="IPR043129">
    <property type="entry name" value="ATPase_NBD"/>
</dbReference>
<dbReference type="Gene3D" id="3.30.420.40">
    <property type="match status" value="1"/>
</dbReference>
<dbReference type="Proteomes" id="UP000278143">
    <property type="component" value="Unassembled WGS sequence"/>
</dbReference>
<feature type="chain" id="PRO_5020238476" evidence="2">
    <location>
        <begin position="22"/>
        <end position="126"/>
    </location>
</feature>
<sequence>MIKLSSSIMSVLLSSLITAHAAGSFECKAGWSGEANPQTCFPTIIAKYRDRRLSSKNLVLVGADVAAHPQTRSIARSPFDDGVVCNSEYMAGTDPRQRIPEARHQRQSRQPSAAANRAHLHAEWQS</sequence>
<dbReference type="InterPro" id="IPR004000">
    <property type="entry name" value="Actin"/>
</dbReference>
<evidence type="ECO:0000256" key="1">
    <source>
        <dbReference type="SAM" id="MobiDB-lite"/>
    </source>
</evidence>
<name>A0A4P9YUJ3_9FUNG</name>
<evidence type="ECO:0000313" key="3">
    <source>
        <dbReference type="EMBL" id="RKP23428.1"/>
    </source>
</evidence>
<dbReference type="SUPFAM" id="SSF53067">
    <property type="entry name" value="Actin-like ATPase domain"/>
    <property type="match status" value="1"/>
</dbReference>
<feature type="region of interest" description="Disordered" evidence="1">
    <location>
        <begin position="93"/>
        <end position="126"/>
    </location>
</feature>
<protein>
    <submittedName>
        <fullName evidence="3">Uncharacterized protein</fullName>
    </submittedName>
</protein>
<gene>
    <name evidence="3" type="ORF">SYNPS1DRAFT_30826</name>
</gene>
<reference evidence="4" key="1">
    <citation type="journal article" date="2018" name="Nat. Microbiol.">
        <title>Leveraging single-cell genomics to expand the fungal tree of life.</title>
        <authorList>
            <person name="Ahrendt S.R."/>
            <person name="Quandt C.A."/>
            <person name="Ciobanu D."/>
            <person name="Clum A."/>
            <person name="Salamov A."/>
            <person name="Andreopoulos B."/>
            <person name="Cheng J.F."/>
            <person name="Woyke T."/>
            <person name="Pelin A."/>
            <person name="Henrissat B."/>
            <person name="Reynolds N.K."/>
            <person name="Benny G.L."/>
            <person name="Smith M.E."/>
            <person name="James T.Y."/>
            <person name="Grigoriev I.V."/>
        </authorList>
    </citation>
    <scope>NUCLEOTIDE SEQUENCE [LARGE SCALE GENOMIC DNA]</scope>
    <source>
        <strain evidence="4">Benny S71-1</strain>
    </source>
</reference>
<dbReference type="AlphaFoldDB" id="A0A4P9YUJ3"/>
<evidence type="ECO:0000313" key="4">
    <source>
        <dbReference type="Proteomes" id="UP000278143"/>
    </source>
</evidence>
<proteinExistence type="predicted"/>
<accession>A0A4P9YUJ3</accession>